<protein>
    <submittedName>
        <fullName evidence="1">Uncharacterized protein</fullName>
    </submittedName>
</protein>
<evidence type="ECO:0000313" key="1">
    <source>
        <dbReference type="EMBL" id="SPK75984.1"/>
    </source>
</evidence>
<dbReference type="Proteomes" id="UP000255505">
    <property type="component" value="Plasmid II"/>
</dbReference>
<reference evidence="1 2" key="1">
    <citation type="submission" date="2018-01" db="EMBL/GenBank/DDBJ databases">
        <authorList>
            <person name="Gaut B.S."/>
            <person name="Morton B.R."/>
            <person name="Clegg M.T."/>
            <person name="Duvall M.R."/>
        </authorList>
    </citation>
    <scope>NUCLEOTIDE SEQUENCE [LARGE SCALE GENOMIC DNA]</scope>
    <source>
        <strain evidence="1">Cupriavidus taiwanensis LMG 19425</strain>
        <plasmid evidence="2">Plasmid ii</plasmid>
    </source>
</reference>
<accession>A0A375IMW9</accession>
<dbReference type="AlphaFoldDB" id="A0A375IMW9"/>
<name>A0A375IMW9_9BURK</name>
<geneLocation type="plasmid" evidence="1">
    <name>II</name>
</geneLocation>
<gene>
    <name evidence="1" type="ORF">CT19425_MP70144</name>
</gene>
<dbReference type="EMBL" id="LT991977">
    <property type="protein sequence ID" value="SPK75984.1"/>
    <property type="molecule type" value="Genomic_DNA"/>
</dbReference>
<evidence type="ECO:0000313" key="2">
    <source>
        <dbReference type="Proteomes" id="UP000255505"/>
    </source>
</evidence>
<keyword evidence="1" id="KW-0614">Plasmid</keyword>
<sequence>MSRVSHTNTEHFTKNSFHRYSLMERLLA</sequence>
<proteinExistence type="predicted"/>
<organism evidence="1 2">
    <name type="scientific">Cupriavidus taiwanensis</name>
    <dbReference type="NCBI Taxonomy" id="164546"/>
    <lineage>
        <taxon>Bacteria</taxon>
        <taxon>Pseudomonadati</taxon>
        <taxon>Pseudomonadota</taxon>
        <taxon>Betaproteobacteria</taxon>
        <taxon>Burkholderiales</taxon>
        <taxon>Burkholderiaceae</taxon>
        <taxon>Cupriavidus</taxon>
    </lineage>
</organism>